<dbReference type="AlphaFoldDB" id="A0A2K2U5Q1"/>
<evidence type="ECO:0000256" key="6">
    <source>
        <dbReference type="ARBA" id="ARBA00022840"/>
    </source>
</evidence>
<evidence type="ECO:0000259" key="12">
    <source>
        <dbReference type="PROSITE" id="PS50929"/>
    </source>
</evidence>
<dbReference type="GO" id="GO:0005886">
    <property type="term" value="C:plasma membrane"/>
    <property type="evidence" value="ECO:0007669"/>
    <property type="project" value="UniProtKB-SubCell"/>
</dbReference>
<dbReference type="PROSITE" id="PS00211">
    <property type="entry name" value="ABC_TRANSPORTER_1"/>
    <property type="match status" value="1"/>
</dbReference>
<dbReference type="EMBL" id="PPEL01000022">
    <property type="protein sequence ID" value="PNV65631.1"/>
    <property type="molecule type" value="Genomic_DNA"/>
</dbReference>
<dbReference type="RefSeq" id="WP_103262817.1">
    <property type="nucleotide sequence ID" value="NZ_PPEL01000022.1"/>
</dbReference>
<dbReference type="Proteomes" id="UP000236488">
    <property type="component" value="Unassembled WGS sequence"/>
</dbReference>
<keyword evidence="6 14" id="KW-0067">ATP-binding</keyword>
<proteinExistence type="inferred from homology"/>
<evidence type="ECO:0000313" key="14">
    <source>
        <dbReference type="EMBL" id="PNV65631.1"/>
    </source>
</evidence>
<sequence>MLKALARIVRWTGRYRRNLVLGCVCSFFMTWATAAPVMLAAWLLGQVADDARGASTLDPAWVWLSLAAIAAFVALRFAFSYGKNRLQESIGYEVAPEERIRIGAVLKRVPLGYFDKVKTGDILATATTELGILELQGMKMVDAVINGYVNLAAIVCFLLVMNPLAAAGALAGVAVSCAALAQVNRTATRLAPAAHEATERLASDIVEFVRGLGTAKSFSHGGAASKPLLRTVEDLRRARIRIEFGFTPKNVIHLASLKLASVALVASSAWACLTGDLPLWMFFAFSLFSFTIYSGVERVNDSAHMLGDLNDIMDRLEKIEQARFIDEDGRDVRLDRFDIAFEGVSFSYGEGEGARRVLHDVSFRIPEGSTCAIVGPSGSGKTTIANLMARFYDVEAGRVVVGGRDVRELACDSLLENFSMVFQNVYLFNDTVEANIAFGCPGATHEEVVAAAKRACCHDFVSSLPQGYDTVVGEGGASLSGGQKQRISIARALLKDAPIVVLDEATASVDPENEALIQRAIEELTAGKTVVVIAHRLATVEAADQILVVDGGTVAQRGTHDELMAEGGTYRRFVELRAAAEGWRIAG</sequence>
<dbReference type="SUPFAM" id="SSF90123">
    <property type="entry name" value="ABC transporter transmembrane region"/>
    <property type="match status" value="1"/>
</dbReference>
<keyword evidence="5" id="KW-0547">Nucleotide-binding</keyword>
<feature type="domain" description="ABC transporter" evidence="11">
    <location>
        <begin position="339"/>
        <end position="576"/>
    </location>
</feature>
<evidence type="ECO:0000256" key="2">
    <source>
        <dbReference type="ARBA" id="ARBA00022448"/>
    </source>
</evidence>
<dbReference type="SMART" id="SM00382">
    <property type="entry name" value="AAA"/>
    <property type="match status" value="1"/>
</dbReference>
<reference evidence="13" key="2">
    <citation type="journal article" date="2021" name="PeerJ">
        <title>Extensive microbial diversity within the chicken gut microbiome revealed by metagenomics and culture.</title>
        <authorList>
            <person name="Gilroy R."/>
            <person name="Ravi A."/>
            <person name="Getino M."/>
            <person name="Pursley I."/>
            <person name="Horton D.L."/>
            <person name="Alikhan N.F."/>
            <person name="Baker D."/>
            <person name="Gharbi K."/>
            <person name="Hall N."/>
            <person name="Watson M."/>
            <person name="Adriaenssens E.M."/>
            <person name="Foster-Nyarko E."/>
            <person name="Jarju S."/>
            <person name="Secka A."/>
            <person name="Antonio M."/>
            <person name="Oren A."/>
            <person name="Chaudhuri R.R."/>
            <person name="La Ragione R."/>
            <person name="Hildebrand F."/>
            <person name="Pallen M.J."/>
        </authorList>
    </citation>
    <scope>NUCLEOTIDE SEQUENCE</scope>
    <source>
        <strain evidence="13">USAMLcec12-2067</strain>
    </source>
</reference>
<dbReference type="Gene3D" id="3.40.50.300">
    <property type="entry name" value="P-loop containing nucleotide triphosphate hydrolases"/>
    <property type="match status" value="1"/>
</dbReference>
<reference evidence="14 15" key="1">
    <citation type="journal article" date="2018" name="Int. J. Syst. Evol. Microbiol.">
        <title>Rubneribacter badeniensis gen. nov., sp. nov. and Enteroscipio rubneri gen. nov., sp. nov., new members of the Eggerthellaceae isolated from human faeces.</title>
        <authorList>
            <person name="Danylec N."/>
            <person name="Gobl A."/>
            <person name="Stoll D.A."/>
            <person name="Hetzer B."/>
            <person name="Kulling S.E."/>
            <person name="Huch M."/>
        </authorList>
    </citation>
    <scope>NUCLEOTIDE SEQUENCE [LARGE SCALE GENOMIC DNA]</scope>
    <source>
        <strain evidence="14 15">ResAG-85</strain>
    </source>
</reference>
<dbReference type="EMBL" id="DYZL01000126">
    <property type="protein sequence ID" value="HJH43376.1"/>
    <property type="molecule type" value="Genomic_DNA"/>
</dbReference>
<dbReference type="InterPro" id="IPR017871">
    <property type="entry name" value="ABC_transporter-like_CS"/>
</dbReference>
<dbReference type="Gene3D" id="1.20.1560.10">
    <property type="entry name" value="ABC transporter type 1, transmembrane domain"/>
    <property type="match status" value="1"/>
</dbReference>
<evidence type="ECO:0000313" key="15">
    <source>
        <dbReference type="Proteomes" id="UP000236488"/>
    </source>
</evidence>
<evidence type="ECO:0000256" key="7">
    <source>
        <dbReference type="ARBA" id="ARBA00022989"/>
    </source>
</evidence>
<feature type="domain" description="ABC transmembrane type-1" evidence="12">
    <location>
        <begin position="20"/>
        <end position="308"/>
    </location>
</feature>
<keyword evidence="4 10" id="KW-0812">Transmembrane</keyword>
<keyword evidence="7 10" id="KW-1133">Transmembrane helix</keyword>
<evidence type="ECO:0000256" key="3">
    <source>
        <dbReference type="ARBA" id="ARBA00022475"/>
    </source>
</evidence>
<evidence type="ECO:0000313" key="13">
    <source>
        <dbReference type="EMBL" id="HJH43376.1"/>
    </source>
</evidence>
<dbReference type="GO" id="GO:0015421">
    <property type="term" value="F:ABC-type oligopeptide transporter activity"/>
    <property type="evidence" value="ECO:0007669"/>
    <property type="project" value="TreeGrafter"/>
</dbReference>
<feature type="transmembrane region" description="Helical" evidence="10">
    <location>
        <begin position="20"/>
        <end position="45"/>
    </location>
</feature>
<dbReference type="PROSITE" id="PS50929">
    <property type="entry name" value="ABC_TM1F"/>
    <property type="match status" value="1"/>
</dbReference>
<evidence type="ECO:0000256" key="4">
    <source>
        <dbReference type="ARBA" id="ARBA00022692"/>
    </source>
</evidence>
<dbReference type="InterPro" id="IPR011527">
    <property type="entry name" value="ABC1_TM_dom"/>
</dbReference>
<dbReference type="PROSITE" id="PS50893">
    <property type="entry name" value="ABC_TRANSPORTER_2"/>
    <property type="match status" value="1"/>
</dbReference>
<dbReference type="Proteomes" id="UP000789325">
    <property type="component" value="Unassembled WGS sequence"/>
</dbReference>
<dbReference type="InterPro" id="IPR039421">
    <property type="entry name" value="Type_1_exporter"/>
</dbReference>
<dbReference type="SUPFAM" id="SSF52540">
    <property type="entry name" value="P-loop containing nucleoside triphosphate hydrolases"/>
    <property type="match status" value="1"/>
</dbReference>
<feature type="transmembrane region" description="Helical" evidence="10">
    <location>
        <begin position="143"/>
        <end position="160"/>
    </location>
</feature>
<dbReference type="PANTHER" id="PTHR43394:SF1">
    <property type="entry name" value="ATP-BINDING CASSETTE SUB-FAMILY B MEMBER 10, MITOCHONDRIAL"/>
    <property type="match status" value="1"/>
</dbReference>
<evidence type="ECO:0000259" key="11">
    <source>
        <dbReference type="PROSITE" id="PS50893"/>
    </source>
</evidence>
<keyword evidence="15" id="KW-1185">Reference proteome</keyword>
<dbReference type="InterPro" id="IPR036640">
    <property type="entry name" value="ABC1_TM_sf"/>
</dbReference>
<dbReference type="GO" id="GO:0005524">
    <property type="term" value="F:ATP binding"/>
    <property type="evidence" value="ECO:0007669"/>
    <property type="project" value="UniProtKB-KW"/>
</dbReference>
<keyword evidence="3" id="KW-1003">Cell membrane</keyword>
<evidence type="ECO:0000256" key="5">
    <source>
        <dbReference type="ARBA" id="ARBA00022741"/>
    </source>
</evidence>
<name>A0A2K2U5Q1_9ACTN</name>
<organism evidence="14 15">
    <name type="scientific">Rubneribacter badeniensis</name>
    <dbReference type="NCBI Taxonomy" id="2070688"/>
    <lineage>
        <taxon>Bacteria</taxon>
        <taxon>Bacillati</taxon>
        <taxon>Actinomycetota</taxon>
        <taxon>Coriobacteriia</taxon>
        <taxon>Eggerthellales</taxon>
        <taxon>Eggerthellaceae</taxon>
        <taxon>Rubneribacter</taxon>
    </lineage>
</organism>
<dbReference type="InterPro" id="IPR003593">
    <property type="entry name" value="AAA+_ATPase"/>
</dbReference>
<comment type="similarity">
    <text evidence="9">Belongs to the ABC transporter superfamily. Siderophore-Fe(3+) uptake transporter (SIUT) (TC 3.A.1.21) family.</text>
</comment>
<dbReference type="Pfam" id="PF00005">
    <property type="entry name" value="ABC_tran"/>
    <property type="match status" value="1"/>
</dbReference>
<protein>
    <submittedName>
        <fullName evidence="13">ABC transporter ATP-binding protein/permease</fullName>
    </submittedName>
    <submittedName>
        <fullName evidence="14">Multidrug ABC transporter ATP-binding protein</fullName>
    </submittedName>
</protein>
<evidence type="ECO:0000256" key="8">
    <source>
        <dbReference type="ARBA" id="ARBA00023136"/>
    </source>
</evidence>
<reference evidence="13" key="3">
    <citation type="submission" date="2021-09" db="EMBL/GenBank/DDBJ databases">
        <authorList>
            <person name="Gilroy R."/>
        </authorList>
    </citation>
    <scope>NUCLEOTIDE SEQUENCE</scope>
    <source>
        <strain evidence="13">USAMLcec12-2067</strain>
    </source>
</reference>
<evidence type="ECO:0000256" key="10">
    <source>
        <dbReference type="SAM" id="Phobius"/>
    </source>
</evidence>
<keyword evidence="8 10" id="KW-0472">Membrane</keyword>
<gene>
    <name evidence="14" type="ORF">C2L80_05520</name>
    <name evidence="13" type="ORF">K8V16_06220</name>
</gene>
<dbReference type="GO" id="GO:0016887">
    <property type="term" value="F:ATP hydrolysis activity"/>
    <property type="evidence" value="ECO:0007669"/>
    <property type="project" value="InterPro"/>
</dbReference>
<comment type="caution">
    <text evidence="14">The sequence shown here is derived from an EMBL/GenBank/DDBJ whole genome shotgun (WGS) entry which is preliminary data.</text>
</comment>
<dbReference type="FunFam" id="3.40.50.300:FF:000221">
    <property type="entry name" value="Multidrug ABC transporter ATP-binding protein"/>
    <property type="match status" value="1"/>
</dbReference>
<comment type="subcellular location">
    <subcellularLocation>
        <location evidence="1">Cell inner membrane</location>
        <topology evidence="1">Multi-pass membrane protein</topology>
    </subcellularLocation>
</comment>
<evidence type="ECO:0000256" key="1">
    <source>
        <dbReference type="ARBA" id="ARBA00004429"/>
    </source>
</evidence>
<dbReference type="PANTHER" id="PTHR43394">
    <property type="entry name" value="ATP-DEPENDENT PERMEASE MDL1, MITOCHONDRIAL"/>
    <property type="match status" value="1"/>
</dbReference>
<evidence type="ECO:0000256" key="9">
    <source>
        <dbReference type="ARBA" id="ARBA00023455"/>
    </source>
</evidence>
<feature type="transmembrane region" description="Helical" evidence="10">
    <location>
        <begin position="60"/>
        <end position="79"/>
    </location>
</feature>
<accession>A0A2K2U5Q1</accession>
<keyword evidence="2" id="KW-0813">Transport</keyword>
<dbReference type="InterPro" id="IPR003439">
    <property type="entry name" value="ABC_transporter-like_ATP-bd"/>
</dbReference>
<dbReference type="InterPro" id="IPR027417">
    <property type="entry name" value="P-loop_NTPase"/>
</dbReference>